<dbReference type="EMBL" id="JABFRW010000038">
    <property type="protein sequence ID" value="NOT33280.1"/>
    <property type="molecule type" value="Genomic_DNA"/>
</dbReference>
<evidence type="ECO:0000256" key="1">
    <source>
        <dbReference type="SAM" id="Phobius"/>
    </source>
</evidence>
<evidence type="ECO:0000313" key="2">
    <source>
        <dbReference type="EMBL" id="NOT33280.1"/>
    </source>
</evidence>
<dbReference type="AlphaFoldDB" id="A0A849SPG1"/>
<sequence length="127" mass="13810">MFLSRTQVIVALAAVGLALFVLDLVRRRKLSEEYSLLWVLATVVVAVLGFSTPLLRTITRALGILYEGSTVFAVGLAFATAGLLYLSVKMSRISFENHALTREVAFLRLAVQELRGDAAAARDRGNA</sequence>
<feature type="transmembrane region" description="Helical" evidence="1">
    <location>
        <begin position="64"/>
        <end position="86"/>
    </location>
</feature>
<name>A0A849SPG1_UNCEI</name>
<accession>A0A849SPG1</accession>
<keyword evidence="1" id="KW-0812">Transmembrane</keyword>
<dbReference type="Proteomes" id="UP000580839">
    <property type="component" value="Unassembled WGS sequence"/>
</dbReference>
<feature type="transmembrane region" description="Helical" evidence="1">
    <location>
        <begin position="6"/>
        <end position="25"/>
    </location>
</feature>
<evidence type="ECO:0000313" key="3">
    <source>
        <dbReference type="Proteomes" id="UP000580839"/>
    </source>
</evidence>
<gene>
    <name evidence="2" type="ORF">HOP12_03825</name>
</gene>
<keyword evidence="1" id="KW-1133">Transmembrane helix</keyword>
<protein>
    <submittedName>
        <fullName evidence="2">DUF2304 domain-containing protein</fullName>
    </submittedName>
</protein>
<comment type="caution">
    <text evidence="2">The sequence shown here is derived from an EMBL/GenBank/DDBJ whole genome shotgun (WGS) entry which is preliminary data.</text>
</comment>
<feature type="transmembrane region" description="Helical" evidence="1">
    <location>
        <begin position="37"/>
        <end position="58"/>
    </location>
</feature>
<proteinExistence type="predicted"/>
<reference evidence="2 3" key="1">
    <citation type="submission" date="2020-04" db="EMBL/GenBank/DDBJ databases">
        <title>Metagenomic profiling of ammonia- and methane-oxidizing microorganisms in a Dutch drinking water treatment plant.</title>
        <authorList>
            <person name="Poghosyan L."/>
            <person name="Leucker S."/>
        </authorList>
    </citation>
    <scope>NUCLEOTIDE SEQUENCE [LARGE SCALE GENOMIC DNA]</scope>
    <source>
        <strain evidence="2">S-RSF-IL-03</strain>
    </source>
</reference>
<keyword evidence="1" id="KW-0472">Membrane</keyword>
<dbReference type="InterPro" id="IPR019277">
    <property type="entry name" value="DUF2304"/>
</dbReference>
<organism evidence="2 3">
    <name type="scientific">Eiseniibacteriota bacterium</name>
    <dbReference type="NCBI Taxonomy" id="2212470"/>
    <lineage>
        <taxon>Bacteria</taxon>
        <taxon>Candidatus Eiseniibacteriota</taxon>
    </lineage>
</organism>
<dbReference type="Pfam" id="PF10066">
    <property type="entry name" value="DUF2304"/>
    <property type="match status" value="1"/>
</dbReference>